<sequence>MYPPKTAQLLCSVPCTLNSSIRFVQKSINNMKAQIVLIVCFAVCCWARTVSEEQVQDVVSAPASEDVHAETLRLETENNGVDKYSFAYDTSNGISRSEEGELKTTEEGAAIVVQGTTSWIAPDGKRYEFSFNADETGYHPIFKLVA</sequence>
<name>A0A1A9Z931_GLOPL</name>
<evidence type="ECO:0000313" key="4">
    <source>
        <dbReference type="Proteomes" id="UP000092445"/>
    </source>
</evidence>
<reference evidence="3" key="2">
    <citation type="submission" date="2020-05" db="UniProtKB">
        <authorList>
            <consortium name="EnsemblMetazoa"/>
        </authorList>
    </citation>
    <scope>IDENTIFICATION</scope>
    <source>
        <strain evidence="3">IAEA</strain>
    </source>
</reference>
<dbReference type="PRINTS" id="PR00947">
    <property type="entry name" value="CUTICLE"/>
</dbReference>
<evidence type="ECO:0000256" key="2">
    <source>
        <dbReference type="PROSITE-ProRule" id="PRU00497"/>
    </source>
</evidence>
<dbReference type="PROSITE" id="PS51155">
    <property type="entry name" value="CHIT_BIND_RR_2"/>
    <property type="match status" value="1"/>
</dbReference>
<dbReference type="InterPro" id="IPR031311">
    <property type="entry name" value="CHIT_BIND_RR_consensus"/>
</dbReference>
<dbReference type="Pfam" id="PF00379">
    <property type="entry name" value="Chitin_bind_4"/>
    <property type="match status" value="1"/>
</dbReference>
<dbReference type="AlphaFoldDB" id="A0A1A9Z931"/>
<accession>A0A1A9Z931</accession>
<dbReference type="PANTHER" id="PTHR10380">
    <property type="entry name" value="CUTICLE PROTEIN"/>
    <property type="match status" value="1"/>
</dbReference>
<dbReference type="InterPro" id="IPR050468">
    <property type="entry name" value="Cuticle_Struct_Prot"/>
</dbReference>
<reference evidence="4" key="1">
    <citation type="submission" date="2014-03" db="EMBL/GenBank/DDBJ databases">
        <authorList>
            <person name="Aksoy S."/>
            <person name="Warren W."/>
            <person name="Wilson R.K."/>
        </authorList>
    </citation>
    <scope>NUCLEOTIDE SEQUENCE [LARGE SCALE GENOMIC DNA]</scope>
    <source>
        <strain evidence="4">IAEA</strain>
    </source>
</reference>
<protein>
    <submittedName>
        <fullName evidence="3">Uncharacterized protein</fullName>
    </submittedName>
</protein>
<dbReference type="Proteomes" id="UP000092445">
    <property type="component" value="Unassembled WGS sequence"/>
</dbReference>
<dbReference type="STRING" id="7398.A0A1A9Z931"/>
<dbReference type="PROSITE" id="PS00233">
    <property type="entry name" value="CHIT_BIND_RR_1"/>
    <property type="match status" value="1"/>
</dbReference>
<evidence type="ECO:0000256" key="1">
    <source>
        <dbReference type="ARBA" id="ARBA00022460"/>
    </source>
</evidence>
<keyword evidence="1 2" id="KW-0193">Cuticle</keyword>
<organism evidence="3 4">
    <name type="scientific">Glossina pallidipes</name>
    <name type="common">Tsetse fly</name>
    <dbReference type="NCBI Taxonomy" id="7398"/>
    <lineage>
        <taxon>Eukaryota</taxon>
        <taxon>Metazoa</taxon>
        <taxon>Ecdysozoa</taxon>
        <taxon>Arthropoda</taxon>
        <taxon>Hexapoda</taxon>
        <taxon>Insecta</taxon>
        <taxon>Pterygota</taxon>
        <taxon>Neoptera</taxon>
        <taxon>Endopterygota</taxon>
        <taxon>Diptera</taxon>
        <taxon>Brachycera</taxon>
        <taxon>Muscomorpha</taxon>
        <taxon>Hippoboscoidea</taxon>
        <taxon>Glossinidae</taxon>
        <taxon>Glossina</taxon>
    </lineage>
</organism>
<dbReference type="GO" id="GO:0062129">
    <property type="term" value="C:chitin-based extracellular matrix"/>
    <property type="evidence" value="ECO:0007669"/>
    <property type="project" value="TreeGrafter"/>
</dbReference>
<dbReference type="VEuPathDB" id="VectorBase:GPAI007528"/>
<keyword evidence="4" id="KW-1185">Reference proteome</keyword>
<dbReference type="InterPro" id="IPR000618">
    <property type="entry name" value="Insect_cuticle"/>
</dbReference>
<proteinExistence type="predicted"/>
<dbReference type="EnsemblMetazoa" id="GPAI007528-RA">
    <property type="protein sequence ID" value="GPAI007528-PA"/>
    <property type="gene ID" value="GPAI007528"/>
</dbReference>
<dbReference type="PANTHER" id="PTHR10380:SF237">
    <property type="entry name" value="CUTICULAR PROTEIN 65AU, ISOFORM A-RELATED"/>
    <property type="match status" value="1"/>
</dbReference>
<dbReference type="GO" id="GO:0008010">
    <property type="term" value="F:structural constituent of chitin-based larval cuticle"/>
    <property type="evidence" value="ECO:0007669"/>
    <property type="project" value="TreeGrafter"/>
</dbReference>
<evidence type="ECO:0000313" key="3">
    <source>
        <dbReference type="EnsemblMetazoa" id="GPAI007528-PA"/>
    </source>
</evidence>